<dbReference type="Gene3D" id="3.10.129.110">
    <property type="entry name" value="Polyketide synthase dehydratase"/>
    <property type="match status" value="1"/>
</dbReference>
<dbReference type="InterPro" id="IPR029063">
    <property type="entry name" value="SAM-dependent_MTases_sf"/>
</dbReference>
<dbReference type="PROSITE" id="PS52019">
    <property type="entry name" value="PKS_MFAS_DH"/>
    <property type="match status" value="1"/>
</dbReference>
<evidence type="ECO:0000256" key="3">
    <source>
        <dbReference type="ARBA" id="ARBA00022603"/>
    </source>
</evidence>
<feature type="active site" description="Proton donor; for dehydratase activity" evidence="6">
    <location>
        <position position="502"/>
    </location>
</feature>
<dbReference type="Gene3D" id="3.40.366.10">
    <property type="entry name" value="Malonyl-Coenzyme A Acyl Carrier Protein, domain 2"/>
    <property type="match status" value="1"/>
</dbReference>
<feature type="active site" description="Proton acceptor; for dehydratase activity" evidence="6">
    <location>
        <position position="337"/>
    </location>
</feature>
<evidence type="ECO:0000256" key="1">
    <source>
        <dbReference type="ARBA" id="ARBA00022450"/>
    </source>
</evidence>
<feature type="region of interest" description="N-terminal hotdog fold" evidence="6">
    <location>
        <begin position="306"/>
        <end position="431"/>
    </location>
</feature>
<dbReference type="InterPro" id="IPR013217">
    <property type="entry name" value="Methyltransf_12"/>
</dbReference>
<evidence type="ECO:0000256" key="4">
    <source>
        <dbReference type="ARBA" id="ARBA00022679"/>
    </source>
</evidence>
<evidence type="ECO:0000313" key="9">
    <source>
        <dbReference type="Proteomes" id="UP000224854"/>
    </source>
</evidence>
<comment type="caution">
    <text evidence="8">The sequence shown here is derived from an EMBL/GenBank/DDBJ whole genome shotgun (WGS) entry which is preliminary data.</text>
</comment>
<dbReference type="GO" id="GO:0032259">
    <property type="term" value="P:methylation"/>
    <property type="evidence" value="ECO:0007669"/>
    <property type="project" value="UniProtKB-KW"/>
</dbReference>
<dbReference type="InterPro" id="IPR042104">
    <property type="entry name" value="PKS_dehydratase_sf"/>
</dbReference>
<protein>
    <recommendedName>
        <fullName evidence="7">PKS/mFAS DH domain-containing protein</fullName>
    </recommendedName>
</protein>
<keyword evidence="5" id="KW-0511">Multifunctional enzyme</keyword>
<reference evidence="8 9" key="1">
    <citation type="submission" date="2017-06" db="EMBL/GenBank/DDBJ databases">
        <title>Ant-infecting Ophiocordyceps genomes reveal a high diversity of potential behavioral manipulation genes and a possible major role for enterotoxins.</title>
        <authorList>
            <person name="De Bekker C."/>
            <person name="Evans H.C."/>
            <person name="Brachmann A."/>
            <person name="Hughes D.P."/>
        </authorList>
    </citation>
    <scope>NUCLEOTIDE SEQUENCE [LARGE SCALE GENOMIC DNA]</scope>
    <source>
        <strain evidence="8 9">1348a</strain>
    </source>
</reference>
<keyword evidence="3" id="KW-0489">Methyltransferase</keyword>
<sequence length="848" mass="93833">MGHPLSTAVQIGLVDILKSWSIIPDLVLGHSSGEMAAAYASGAMSAEAAMAAAFFRSTTTPERNGSMAAIGIGRQEIGPYLKPGVVVACENSQCNVTISGDAEQVDKVILKVQQEQPEVVARHLRVKKAFHSHHMLQHGALYQETLEPYVKSISPKIAFYSSVTGERLSGDGCLDPPYWRSNMESPVLFNTALRSALFSAKDGPYFFIEIGPHPALQGPVRQILRDVGRSHDAYAGTLQRSKGCQVSLLDLGGKMFQQNASLDFSALCPAGRLVRNLPRYCWNQDTAYWAEPRIAHEWRFRAHAPHHLLGTRAIELSNEPSWRNKLVLANVPWLAGHEVNGQIVFPAAGYISMIGEALGQLHGDLGYSLKHVKIAAGLVLEHNKAVELVTTISKDSLLEYSSWYAFKISSYDGEKWIQHCAGQARPSFDKSVNLDAPEPIALARKVHDWYKVLNRVGLNYTGRFRGLQNLSSATDKNVATATVPSQDMADGTKYAMHPAIIDQCLQVLIVAACRGLGRNCRTSAMPTFIQEIVICPMEENEQSKDLRVTANTNNMNAGSFIGDVTAQNSGKVMLSLRGLKASPLTKDDTADKSLPVVSQLEWRPHADFVDFEAYMHPQTEVPREWALLEELVILCILDHRENIELTDTTPVHLAKFYSWMKSHIENYESGLNKFLSRHLELSQSTREKRLARIQEIVAHGEASQYPAYFTAIHRLFKTANSIFHGSTHPLHILIEDGLLSQIYDLSTKLDVSELIQVISHTNPRLRILEVGAGTGGTTLNVLNALKSSQGERLYRSYVFTDISAGFNKAAKERFAQFDGIEYATLDISRDPIEQGFQEGGYDLVIGSN</sequence>
<proteinExistence type="predicted"/>
<keyword evidence="9" id="KW-1185">Reference proteome</keyword>
<evidence type="ECO:0000256" key="5">
    <source>
        <dbReference type="ARBA" id="ARBA00023268"/>
    </source>
</evidence>
<keyword evidence="2" id="KW-0597">Phosphoprotein</keyword>
<dbReference type="Pfam" id="PF14765">
    <property type="entry name" value="PS-DH"/>
    <property type="match status" value="1"/>
</dbReference>
<name>A0A2C5Z0M3_9HYPO</name>
<organism evidence="8 9">
    <name type="scientific">Ophiocordyceps australis</name>
    <dbReference type="NCBI Taxonomy" id="1399860"/>
    <lineage>
        <taxon>Eukaryota</taxon>
        <taxon>Fungi</taxon>
        <taxon>Dikarya</taxon>
        <taxon>Ascomycota</taxon>
        <taxon>Pezizomycotina</taxon>
        <taxon>Sordariomycetes</taxon>
        <taxon>Hypocreomycetidae</taxon>
        <taxon>Hypocreales</taxon>
        <taxon>Ophiocordycipitaceae</taxon>
        <taxon>Ophiocordyceps</taxon>
    </lineage>
</organism>
<dbReference type="AlphaFoldDB" id="A0A2C5Z0M3"/>
<dbReference type="SUPFAM" id="SSF52151">
    <property type="entry name" value="FabD/lysophospholipase-like"/>
    <property type="match status" value="1"/>
</dbReference>
<dbReference type="Pfam" id="PF00698">
    <property type="entry name" value="Acyl_transf_1"/>
    <property type="match status" value="1"/>
</dbReference>
<dbReference type="Gene3D" id="3.30.70.250">
    <property type="entry name" value="Malonyl-CoA ACP transacylase, ACP-binding"/>
    <property type="match status" value="1"/>
</dbReference>
<dbReference type="InterPro" id="IPR049900">
    <property type="entry name" value="PKS_mFAS_DH"/>
</dbReference>
<accession>A0A2C5Z0M3</accession>
<evidence type="ECO:0000256" key="2">
    <source>
        <dbReference type="ARBA" id="ARBA00022553"/>
    </source>
</evidence>
<evidence type="ECO:0000256" key="6">
    <source>
        <dbReference type="PROSITE-ProRule" id="PRU01363"/>
    </source>
</evidence>
<dbReference type="InterPro" id="IPR049552">
    <property type="entry name" value="PKS_DH_N"/>
</dbReference>
<dbReference type="SUPFAM" id="SSF55048">
    <property type="entry name" value="Probable ACP-binding domain of malonyl-CoA ACP transacylase"/>
    <property type="match status" value="1"/>
</dbReference>
<dbReference type="CDD" id="cd02440">
    <property type="entry name" value="AdoMet_MTases"/>
    <property type="match status" value="1"/>
</dbReference>
<dbReference type="SUPFAM" id="SSF53335">
    <property type="entry name" value="S-adenosyl-L-methionine-dependent methyltransferases"/>
    <property type="match status" value="1"/>
</dbReference>
<evidence type="ECO:0000313" key="8">
    <source>
        <dbReference type="EMBL" id="PHH74537.1"/>
    </source>
</evidence>
<dbReference type="InterPro" id="IPR049551">
    <property type="entry name" value="PKS_DH_C"/>
</dbReference>
<dbReference type="PANTHER" id="PTHR43775:SF49">
    <property type="entry name" value="SYNTHASE, PUTATIVE (JCVI)-RELATED"/>
    <property type="match status" value="1"/>
</dbReference>
<dbReference type="Pfam" id="PF08242">
    <property type="entry name" value="Methyltransf_12"/>
    <property type="match status" value="1"/>
</dbReference>
<keyword evidence="1" id="KW-0596">Phosphopantetheine</keyword>
<dbReference type="SMART" id="SM00827">
    <property type="entry name" value="PKS_AT"/>
    <property type="match status" value="1"/>
</dbReference>
<feature type="domain" description="PKS/mFAS DH" evidence="7">
    <location>
        <begin position="306"/>
        <end position="590"/>
    </location>
</feature>
<dbReference type="InterPro" id="IPR016036">
    <property type="entry name" value="Malonyl_transacylase_ACP-bd"/>
</dbReference>
<dbReference type="Gene3D" id="3.40.50.150">
    <property type="entry name" value="Vaccinia Virus protein VP39"/>
    <property type="match status" value="1"/>
</dbReference>
<keyword evidence="4" id="KW-0808">Transferase</keyword>
<dbReference type="OrthoDB" id="329835at2759"/>
<dbReference type="SMART" id="SM00826">
    <property type="entry name" value="PKS_DH"/>
    <property type="match status" value="1"/>
</dbReference>
<evidence type="ECO:0000259" key="7">
    <source>
        <dbReference type="PROSITE" id="PS52019"/>
    </source>
</evidence>
<dbReference type="Proteomes" id="UP000224854">
    <property type="component" value="Unassembled WGS sequence"/>
</dbReference>
<dbReference type="InterPro" id="IPR001227">
    <property type="entry name" value="Ac_transferase_dom_sf"/>
</dbReference>
<dbReference type="GO" id="GO:0006633">
    <property type="term" value="P:fatty acid biosynthetic process"/>
    <property type="evidence" value="ECO:0007669"/>
    <property type="project" value="TreeGrafter"/>
</dbReference>
<dbReference type="PANTHER" id="PTHR43775">
    <property type="entry name" value="FATTY ACID SYNTHASE"/>
    <property type="match status" value="1"/>
</dbReference>
<dbReference type="Pfam" id="PF21089">
    <property type="entry name" value="PKS_DH_N"/>
    <property type="match status" value="1"/>
</dbReference>
<dbReference type="InterPro" id="IPR020807">
    <property type="entry name" value="PKS_DH"/>
</dbReference>
<feature type="region of interest" description="C-terminal hotdog fold" evidence="6">
    <location>
        <begin position="441"/>
        <end position="590"/>
    </location>
</feature>
<dbReference type="InterPro" id="IPR050091">
    <property type="entry name" value="PKS_NRPS_Biosynth_Enz"/>
</dbReference>
<dbReference type="GO" id="GO:0004312">
    <property type="term" value="F:fatty acid synthase activity"/>
    <property type="evidence" value="ECO:0007669"/>
    <property type="project" value="TreeGrafter"/>
</dbReference>
<dbReference type="InterPro" id="IPR014043">
    <property type="entry name" value="Acyl_transferase_dom"/>
</dbReference>
<dbReference type="InterPro" id="IPR016035">
    <property type="entry name" value="Acyl_Trfase/lysoPLipase"/>
</dbReference>
<dbReference type="GO" id="GO:0044550">
    <property type="term" value="P:secondary metabolite biosynthetic process"/>
    <property type="evidence" value="ECO:0007669"/>
    <property type="project" value="TreeGrafter"/>
</dbReference>
<gene>
    <name evidence="8" type="ORF">CDD82_4895</name>
</gene>
<dbReference type="EMBL" id="NJEU01000425">
    <property type="protein sequence ID" value="PHH74537.1"/>
    <property type="molecule type" value="Genomic_DNA"/>
</dbReference>
<dbReference type="GO" id="GO:0008168">
    <property type="term" value="F:methyltransferase activity"/>
    <property type="evidence" value="ECO:0007669"/>
    <property type="project" value="UniProtKB-KW"/>
</dbReference>